<accession>I4C973</accession>
<protein>
    <submittedName>
        <fullName evidence="1">Uncharacterized protein</fullName>
    </submittedName>
</protein>
<dbReference type="AlphaFoldDB" id="I4C973"/>
<name>I4C973_DESTA</name>
<evidence type="ECO:0000313" key="2">
    <source>
        <dbReference type="Proteomes" id="UP000006055"/>
    </source>
</evidence>
<keyword evidence="2" id="KW-1185">Reference proteome</keyword>
<dbReference type="EMBL" id="CP003360">
    <property type="protein sequence ID" value="AFM26114.1"/>
    <property type="molecule type" value="Genomic_DNA"/>
</dbReference>
<sequence length="103" mass="11348">MAKIKEPRNVTDIVAYQPTAAVTVLPPDSGVVGSFLEQTANMFKARAMRMNGLLRRIDEAGQRTESLLRTAAERMEAAEVALQEQFNREGLVQPNDTESENGV</sequence>
<proteinExistence type="predicted"/>
<dbReference type="HOGENOM" id="CLU_2259266_0_0_7"/>
<dbReference type="KEGG" id="dti:Desti_3463"/>
<gene>
    <name evidence="1" type="ordered locus">Desti_3463</name>
</gene>
<reference evidence="2" key="1">
    <citation type="submission" date="2012-06" db="EMBL/GenBank/DDBJ databases">
        <title>Complete sequence of chromosome of Desulfomonile tiedjei DSM 6799.</title>
        <authorList>
            <person name="Lucas S."/>
            <person name="Copeland A."/>
            <person name="Lapidus A."/>
            <person name="Glavina del Rio T."/>
            <person name="Dalin E."/>
            <person name="Tice H."/>
            <person name="Bruce D."/>
            <person name="Goodwin L."/>
            <person name="Pitluck S."/>
            <person name="Peters L."/>
            <person name="Ovchinnikova G."/>
            <person name="Zeytun A."/>
            <person name="Lu M."/>
            <person name="Kyrpides N."/>
            <person name="Mavromatis K."/>
            <person name="Ivanova N."/>
            <person name="Brettin T."/>
            <person name="Detter J.C."/>
            <person name="Han C."/>
            <person name="Larimer F."/>
            <person name="Land M."/>
            <person name="Hauser L."/>
            <person name="Markowitz V."/>
            <person name="Cheng J.-F."/>
            <person name="Hugenholtz P."/>
            <person name="Woyke T."/>
            <person name="Wu D."/>
            <person name="Spring S."/>
            <person name="Schroeder M."/>
            <person name="Brambilla E."/>
            <person name="Klenk H.-P."/>
            <person name="Eisen J.A."/>
        </authorList>
    </citation>
    <scope>NUCLEOTIDE SEQUENCE [LARGE SCALE GENOMIC DNA]</scope>
    <source>
        <strain evidence="2">ATCC 49306 / DSM 6799 / DCB-1</strain>
    </source>
</reference>
<dbReference type="STRING" id="706587.Desti_3463"/>
<evidence type="ECO:0000313" key="1">
    <source>
        <dbReference type="EMBL" id="AFM26114.1"/>
    </source>
</evidence>
<organism evidence="1 2">
    <name type="scientific">Desulfomonile tiedjei (strain ATCC 49306 / DSM 6799 / DCB-1)</name>
    <dbReference type="NCBI Taxonomy" id="706587"/>
    <lineage>
        <taxon>Bacteria</taxon>
        <taxon>Pseudomonadati</taxon>
        <taxon>Thermodesulfobacteriota</taxon>
        <taxon>Desulfomonilia</taxon>
        <taxon>Desulfomonilales</taxon>
        <taxon>Desulfomonilaceae</taxon>
        <taxon>Desulfomonile</taxon>
    </lineage>
</organism>
<dbReference type="RefSeq" id="WP_014811247.1">
    <property type="nucleotide sequence ID" value="NC_018025.1"/>
</dbReference>
<dbReference type="Proteomes" id="UP000006055">
    <property type="component" value="Chromosome"/>
</dbReference>